<sequence length="872" mass="98470">MDELRGPNIQIVLHIKEGLGFGFLRTPFVVSGSLNGYILETDSVVPSHAPVFDAELVWETDKRRFRSLRVQNVPVKVEVFTTCTQGRKDKVGYLLLSLLSAQPCPSNKIVDVKYTMHRLLGVKSEGKCCHPQLLMSLSIEDRNSTPTPRNELRMFHSNEVAYPLSSHTTGIPTGRSITFALNEYILESKKSVSSPDLQPKLLCDEGLIQIGKGSQLFVLSFVIGVVENLDLLLPESPNNDSMIDCYIMYSIFTHNIMTDRVASSGERGPVRSAPFNQRTSLRLAAELCALARYFAECPHVVARVCHGDTDLGICSLDLRKLIPTEDIKHFIDNFCNTDNALTIQERCYILRCEETTKRKDDGRRPFVDIEMSLKYMGARGVAQRSTLLSARSATELQSAAAGGSPRRRVGSCTSLHAHTAGYNNASGDAHKQTNEIAELIKNMCNSFALSQERILAARLKPSTSDAEVQCEGGNVGDDDGRGEGGDWEPVKLDGRQAEREPVVLETSKSDTCITSPKRAARKDNHTDLVKMALSEADRDSIMRRFVDELEDWKEKQQELHKLQLKRKEEYHLELLAKEWAKQRVELECRLARGIQQCRALAADLAAATDDFRARGHRNSEREKKLLEAKKALEAHYTAKYQELREASLKMEDDMNHQLKVKDMRIEALELKIMQLEKQVDVLKNTMKDIEKEAETRYSGLTKDQTASLIQELRCLEEKLDSAVQSKAFFKEQWGRAVRELHLLKLDTRKQMLSQLQQDRRELGDAGLDTIKDDSESKRNQDAMDIKKLKDDFYVDILANTPALEIDSFITTSGSGVVEMFDDLRSVVKNPINDKLNKLISQRDRLIQDENPNEELLKQLNQEIRSILLNCGS</sequence>
<dbReference type="InterPro" id="IPR035892">
    <property type="entry name" value="C2_domain_sf"/>
</dbReference>
<dbReference type="InterPro" id="IPR039893">
    <property type="entry name" value="CEP120-like"/>
</dbReference>
<protein>
    <submittedName>
        <fullName evidence="5">Uncharacterized protein LOC114251104</fullName>
    </submittedName>
</protein>
<dbReference type="Pfam" id="PF12416">
    <property type="entry name" value="DUF3668"/>
    <property type="match status" value="1"/>
</dbReference>
<dbReference type="KEGG" id="bman:114251104"/>
<evidence type="ECO:0000313" key="5">
    <source>
        <dbReference type="RefSeq" id="XP_028041102.1"/>
    </source>
</evidence>
<feature type="coiled-coil region" evidence="1">
    <location>
        <begin position="658"/>
        <end position="732"/>
    </location>
</feature>
<evidence type="ECO:0000313" key="4">
    <source>
        <dbReference type="Proteomes" id="UP000504629"/>
    </source>
</evidence>
<proteinExistence type="predicted"/>
<keyword evidence="1" id="KW-0175">Coiled coil</keyword>
<organism evidence="4 5">
    <name type="scientific">Bombyx mandarina</name>
    <name type="common">Wild silk moth</name>
    <name type="synonym">Wild silkworm</name>
    <dbReference type="NCBI Taxonomy" id="7092"/>
    <lineage>
        <taxon>Eukaryota</taxon>
        <taxon>Metazoa</taxon>
        <taxon>Ecdysozoa</taxon>
        <taxon>Arthropoda</taxon>
        <taxon>Hexapoda</taxon>
        <taxon>Insecta</taxon>
        <taxon>Pterygota</taxon>
        <taxon>Neoptera</taxon>
        <taxon>Endopterygota</taxon>
        <taxon>Lepidoptera</taxon>
        <taxon>Glossata</taxon>
        <taxon>Ditrysia</taxon>
        <taxon>Bombycoidea</taxon>
        <taxon>Bombycidae</taxon>
        <taxon>Bombycinae</taxon>
        <taxon>Bombyx</taxon>
    </lineage>
</organism>
<reference evidence="5" key="1">
    <citation type="submission" date="2025-08" db="UniProtKB">
        <authorList>
            <consortium name="RefSeq"/>
        </authorList>
    </citation>
    <scope>IDENTIFICATION</scope>
    <source>
        <tissue evidence="5">Silk gland</tissue>
    </source>
</reference>
<dbReference type="GO" id="GO:0005813">
    <property type="term" value="C:centrosome"/>
    <property type="evidence" value="ECO:0007669"/>
    <property type="project" value="TreeGrafter"/>
</dbReference>
<dbReference type="GO" id="GO:1903724">
    <property type="term" value="P:positive regulation of centriole elongation"/>
    <property type="evidence" value="ECO:0007669"/>
    <property type="project" value="TreeGrafter"/>
</dbReference>
<name>A0A6J2KJI7_BOMMA</name>
<dbReference type="AlphaFoldDB" id="A0A6J2KJI7"/>
<feature type="domain" description="DUF3668" evidence="3">
    <location>
        <begin position="197"/>
        <end position="374"/>
    </location>
</feature>
<dbReference type="PANTHER" id="PTHR21574">
    <property type="entry name" value="CENTROSOMAL PROTEIN OF 120 KDA"/>
    <property type="match status" value="1"/>
</dbReference>
<keyword evidence="4" id="KW-1185">Reference proteome</keyword>
<evidence type="ECO:0000259" key="3">
    <source>
        <dbReference type="Pfam" id="PF12416"/>
    </source>
</evidence>
<evidence type="ECO:0000256" key="2">
    <source>
        <dbReference type="SAM" id="MobiDB-lite"/>
    </source>
</evidence>
<dbReference type="RefSeq" id="XP_028041102.1">
    <property type="nucleotide sequence ID" value="XM_028185301.1"/>
</dbReference>
<dbReference type="InterPro" id="IPR022136">
    <property type="entry name" value="DUF3668"/>
</dbReference>
<gene>
    <name evidence="5" type="primary">LOC114251104</name>
</gene>
<accession>A0A6J2KJI7</accession>
<dbReference type="OrthoDB" id="332250at2759"/>
<dbReference type="PANTHER" id="PTHR21574:SF0">
    <property type="entry name" value="CENTROSOMAL PROTEIN OF 120 KDA"/>
    <property type="match status" value="1"/>
</dbReference>
<feature type="compositionally biased region" description="Basic and acidic residues" evidence="2">
    <location>
        <begin position="478"/>
        <end position="490"/>
    </location>
</feature>
<dbReference type="Proteomes" id="UP000504629">
    <property type="component" value="Unplaced"/>
</dbReference>
<dbReference type="Gene3D" id="2.60.40.150">
    <property type="entry name" value="C2 domain"/>
    <property type="match status" value="1"/>
</dbReference>
<evidence type="ECO:0000256" key="1">
    <source>
        <dbReference type="SAM" id="Coils"/>
    </source>
</evidence>
<dbReference type="GeneID" id="114251104"/>
<feature type="region of interest" description="Disordered" evidence="2">
    <location>
        <begin position="465"/>
        <end position="490"/>
    </location>
</feature>